<sequence>MNSGYLPPYHPGTKGFIKGQLEQSKDGQVVLRTKQGVFPVKVEGEGIPLGAEIVFRLLREEPGLVVLSPYRLETLWETLPFFKELFAGEETLGRQLLLAAVQEKLPLTREVLLNLKKGLITAEKEWGVQIHPRAVAFLQARNIPLAPRTLLWALYLLFPAVQKVMWQQTGVQPPILPFLAKSHAEEEGDTGEENPAAQTGDELVEAVFREARIFMRQQADRDPGLPHLLFYYCPTPKTEIRWAGRGFGFPEEKNGDEEKEGREQNQPCYAFCLAYQSPVFGKMEIIGVNNQSGLNLKVLADRAVLSQNLFAGLQAYLEAKGWPVRSVKVEEYQAGEAASLQPLRIDGWL</sequence>
<gene>
    <name evidence="1" type="ORF">G5B42_09870</name>
</gene>
<organism evidence="1 2">
    <name type="scientific">Capillibacterium thermochitinicola</name>
    <dbReference type="NCBI Taxonomy" id="2699427"/>
    <lineage>
        <taxon>Bacteria</taxon>
        <taxon>Bacillati</taxon>
        <taxon>Bacillota</taxon>
        <taxon>Capillibacterium</taxon>
    </lineage>
</organism>
<name>A0A8J6I419_9FIRM</name>
<accession>A0A8J6I419</accession>
<protein>
    <submittedName>
        <fullName evidence="1">Uncharacterized protein</fullName>
    </submittedName>
</protein>
<dbReference type="EMBL" id="JAAKDE010000023">
    <property type="protein sequence ID" value="MBA2133837.1"/>
    <property type="molecule type" value="Genomic_DNA"/>
</dbReference>
<evidence type="ECO:0000313" key="1">
    <source>
        <dbReference type="EMBL" id="MBA2133837.1"/>
    </source>
</evidence>
<dbReference type="AlphaFoldDB" id="A0A8J6I419"/>
<dbReference type="Proteomes" id="UP000657177">
    <property type="component" value="Unassembled WGS sequence"/>
</dbReference>
<evidence type="ECO:0000313" key="2">
    <source>
        <dbReference type="Proteomes" id="UP000657177"/>
    </source>
</evidence>
<comment type="caution">
    <text evidence="1">The sequence shown here is derived from an EMBL/GenBank/DDBJ whole genome shotgun (WGS) entry which is preliminary data.</text>
</comment>
<dbReference type="RefSeq" id="WP_181340303.1">
    <property type="nucleotide sequence ID" value="NZ_JAAKDE010000023.1"/>
</dbReference>
<proteinExistence type="predicted"/>
<keyword evidence="2" id="KW-1185">Reference proteome</keyword>
<reference evidence="1" key="1">
    <citation type="submission" date="2020-06" db="EMBL/GenBank/DDBJ databases">
        <title>Novel chitinolytic bacterium.</title>
        <authorList>
            <person name="Ungkulpasvich U."/>
            <person name="Kosugi A."/>
            <person name="Uke A."/>
        </authorList>
    </citation>
    <scope>NUCLEOTIDE SEQUENCE</scope>
    <source>
        <strain evidence="1">UUS1-1</strain>
    </source>
</reference>